<keyword evidence="3" id="KW-0732">Signal</keyword>
<dbReference type="EMBL" id="JAFIRN010000015">
    <property type="protein sequence ID" value="KAG5835043.1"/>
    <property type="molecule type" value="Genomic_DNA"/>
</dbReference>
<dbReference type="AlphaFoldDB" id="A0A9D3LYJ4"/>
<feature type="chain" id="PRO_5039240252" description="BPTI/Kunitz inhibitor domain-containing protein" evidence="3">
    <location>
        <begin position="19"/>
        <end position="211"/>
    </location>
</feature>
<evidence type="ECO:0000313" key="6">
    <source>
        <dbReference type="Proteomes" id="UP001044222"/>
    </source>
</evidence>
<name>A0A9D3LYJ4_ANGAN</name>
<dbReference type="InterPro" id="IPR020901">
    <property type="entry name" value="Prtase_inh_Kunz-CS"/>
</dbReference>
<dbReference type="GO" id="GO:0004867">
    <property type="term" value="F:serine-type endopeptidase inhibitor activity"/>
    <property type="evidence" value="ECO:0007669"/>
    <property type="project" value="InterPro"/>
</dbReference>
<keyword evidence="2" id="KW-0472">Membrane</keyword>
<protein>
    <recommendedName>
        <fullName evidence="4">BPTI/Kunitz inhibitor domain-containing protein</fullName>
    </recommendedName>
</protein>
<dbReference type="GO" id="GO:0005615">
    <property type="term" value="C:extracellular space"/>
    <property type="evidence" value="ECO:0007669"/>
    <property type="project" value="TreeGrafter"/>
</dbReference>
<feature type="domain" description="BPTI/Kunitz inhibitor" evidence="4">
    <location>
        <begin position="31"/>
        <end position="81"/>
    </location>
</feature>
<evidence type="ECO:0000256" key="2">
    <source>
        <dbReference type="SAM" id="Phobius"/>
    </source>
</evidence>
<accession>A0A9D3LYJ4</accession>
<keyword evidence="1" id="KW-1015">Disulfide bond</keyword>
<reference evidence="5" key="1">
    <citation type="submission" date="2021-01" db="EMBL/GenBank/DDBJ databases">
        <title>A chromosome-scale assembly of European eel, Anguilla anguilla.</title>
        <authorList>
            <person name="Henkel C."/>
            <person name="Jong-Raadsen S.A."/>
            <person name="Dufour S."/>
            <person name="Weltzien F.-A."/>
            <person name="Palstra A.P."/>
            <person name="Pelster B."/>
            <person name="Spaink H.P."/>
            <person name="Van Den Thillart G.E."/>
            <person name="Jansen H."/>
            <person name="Zahm M."/>
            <person name="Klopp C."/>
            <person name="Cedric C."/>
            <person name="Louis A."/>
            <person name="Berthelot C."/>
            <person name="Parey E."/>
            <person name="Roest Crollius H."/>
            <person name="Montfort J."/>
            <person name="Robinson-Rechavi M."/>
            <person name="Bucao C."/>
            <person name="Bouchez O."/>
            <person name="Gislard M."/>
            <person name="Lluch J."/>
            <person name="Milhes M."/>
            <person name="Lampietro C."/>
            <person name="Lopez Roques C."/>
            <person name="Donnadieu C."/>
            <person name="Braasch I."/>
            <person name="Desvignes T."/>
            <person name="Postlethwait J."/>
            <person name="Bobe J."/>
            <person name="Guiguen Y."/>
            <person name="Dirks R."/>
        </authorList>
    </citation>
    <scope>NUCLEOTIDE SEQUENCE</scope>
    <source>
        <strain evidence="5">Tag_6206</strain>
        <tissue evidence="5">Liver</tissue>
    </source>
</reference>
<dbReference type="PANTHER" id="PTHR10083">
    <property type="entry name" value="KUNITZ-TYPE PROTEASE INHIBITOR-RELATED"/>
    <property type="match status" value="1"/>
</dbReference>
<dbReference type="FunFam" id="4.10.410.10:FF:000020">
    <property type="entry name" value="Collagen, type VI, alpha 3"/>
    <property type="match status" value="1"/>
</dbReference>
<keyword evidence="6" id="KW-1185">Reference proteome</keyword>
<dbReference type="Pfam" id="PF00014">
    <property type="entry name" value="Kunitz_BPTI"/>
    <property type="match status" value="2"/>
</dbReference>
<feature type="signal peptide" evidence="3">
    <location>
        <begin position="1"/>
        <end position="18"/>
    </location>
</feature>
<dbReference type="InterPro" id="IPR050098">
    <property type="entry name" value="TFPI/VKTCI-like"/>
</dbReference>
<dbReference type="Proteomes" id="UP001044222">
    <property type="component" value="Chromosome 15"/>
</dbReference>
<gene>
    <name evidence="5" type="ORF">ANANG_G00267900</name>
</gene>
<evidence type="ECO:0000259" key="4">
    <source>
        <dbReference type="PROSITE" id="PS50279"/>
    </source>
</evidence>
<dbReference type="CDD" id="cd00109">
    <property type="entry name" value="Kunitz-type"/>
    <property type="match status" value="1"/>
</dbReference>
<keyword evidence="2" id="KW-1133">Transmembrane helix</keyword>
<feature type="domain" description="BPTI/Kunitz inhibitor" evidence="4">
    <location>
        <begin position="96"/>
        <end position="146"/>
    </location>
</feature>
<evidence type="ECO:0000256" key="3">
    <source>
        <dbReference type="SAM" id="SignalP"/>
    </source>
</evidence>
<dbReference type="CDD" id="cd22593">
    <property type="entry name" value="Kunitz_conkunitzin"/>
    <property type="match status" value="1"/>
</dbReference>
<evidence type="ECO:0000313" key="5">
    <source>
        <dbReference type="EMBL" id="KAG5835043.1"/>
    </source>
</evidence>
<organism evidence="5 6">
    <name type="scientific">Anguilla anguilla</name>
    <name type="common">European freshwater eel</name>
    <name type="synonym">Muraena anguilla</name>
    <dbReference type="NCBI Taxonomy" id="7936"/>
    <lineage>
        <taxon>Eukaryota</taxon>
        <taxon>Metazoa</taxon>
        <taxon>Chordata</taxon>
        <taxon>Craniata</taxon>
        <taxon>Vertebrata</taxon>
        <taxon>Euteleostomi</taxon>
        <taxon>Actinopterygii</taxon>
        <taxon>Neopterygii</taxon>
        <taxon>Teleostei</taxon>
        <taxon>Anguilliformes</taxon>
        <taxon>Anguillidae</taxon>
        <taxon>Anguilla</taxon>
    </lineage>
</organism>
<feature type="transmembrane region" description="Helical" evidence="2">
    <location>
        <begin position="171"/>
        <end position="193"/>
    </location>
</feature>
<comment type="caution">
    <text evidence="5">The sequence shown here is derived from an EMBL/GenBank/DDBJ whole genome shotgun (WGS) entry which is preliminary data.</text>
</comment>
<dbReference type="PRINTS" id="PR00759">
    <property type="entry name" value="BASICPTASE"/>
</dbReference>
<dbReference type="PROSITE" id="PS00280">
    <property type="entry name" value="BPTI_KUNITZ_1"/>
    <property type="match status" value="1"/>
</dbReference>
<proteinExistence type="predicted"/>
<keyword evidence="2" id="KW-0812">Transmembrane</keyword>
<evidence type="ECO:0000256" key="1">
    <source>
        <dbReference type="ARBA" id="ARBA00023157"/>
    </source>
</evidence>
<dbReference type="SMART" id="SM00131">
    <property type="entry name" value="KU"/>
    <property type="match status" value="2"/>
</dbReference>
<dbReference type="SUPFAM" id="SSF57362">
    <property type="entry name" value="BPTI-like"/>
    <property type="match status" value="2"/>
</dbReference>
<dbReference type="PANTHER" id="PTHR10083:SF374">
    <property type="entry name" value="BPTI_KUNITZ INHIBITOR DOMAIN-CONTAINING PROTEIN"/>
    <property type="match status" value="1"/>
</dbReference>
<dbReference type="InterPro" id="IPR002223">
    <property type="entry name" value="Kunitz_BPTI"/>
</dbReference>
<dbReference type="PROSITE" id="PS50279">
    <property type="entry name" value="BPTI_KUNITZ_2"/>
    <property type="match status" value="2"/>
</dbReference>
<dbReference type="Gene3D" id="4.10.410.10">
    <property type="entry name" value="Pancreatic trypsin inhibitor Kunitz domain"/>
    <property type="match status" value="2"/>
</dbReference>
<sequence>METSLYLILGLFGVNIFAQTLDPTPSSQEQCGHPMDEGTGEKQDLKFYYSEEDKVCFPFHYKGIGGNDNRFDSDRECMKACVESYATAYPDGAEVCKLPTDYGRCKGRQLKFSFNAEEGMCRTFLYSGCAGNGNLFDTREDCLQTCQAKSGRSGAGGSESNPDAYTVNSGLIAGVLGGCIFAVAIVSAAAVFIKNKTNGRKKVPTKEIEMS</sequence>
<dbReference type="InterPro" id="IPR036880">
    <property type="entry name" value="Kunitz_BPTI_sf"/>
</dbReference>